<evidence type="ECO:0000313" key="8">
    <source>
        <dbReference type="Proteomes" id="UP000030645"/>
    </source>
</evidence>
<evidence type="ECO:0000256" key="1">
    <source>
        <dbReference type="ARBA" id="ARBA00004141"/>
    </source>
</evidence>
<dbReference type="GO" id="GO:0042910">
    <property type="term" value="F:xenobiotic transmembrane transporter activity"/>
    <property type="evidence" value="ECO:0007669"/>
    <property type="project" value="InterPro"/>
</dbReference>
<dbReference type="Pfam" id="PF01554">
    <property type="entry name" value="MatE"/>
    <property type="match status" value="1"/>
</dbReference>
<keyword evidence="4 6" id="KW-1133">Transmembrane helix</keyword>
<dbReference type="PANTHER" id="PTHR42893">
    <property type="entry name" value="PROTEIN DETOXIFICATION 44, CHLOROPLASTIC-RELATED"/>
    <property type="match status" value="1"/>
</dbReference>
<feature type="transmembrane region" description="Helical" evidence="6">
    <location>
        <begin position="165"/>
        <end position="185"/>
    </location>
</feature>
<evidence type="ECO:0000256" key="5">
    <source>
        <dbReference type="ARBA" id="ARBA00023136"/>
    </source>
</evidence>
<evidence type="ECO:0000313" key="7">
    <source>
        <dbReference type="EMBL" id="EXC24670.1"/>
    </source>
</evidence>
<dbReference type="PANTHER" id="PTHR42893:SF9">
    <property type="entry name" value="PROTEIN DETOXIFICATION 46, CHLOROPLASTIC"/>
    <property type="match status" value="1"/>
</dbReference>
<dbReference type="eggNOG" id="KOG1347">
    <property type="taxonomic scope" value="Eukaryota"/>
</dbReference>
<evidence type="ECO:0000256" key="2">
    <source>
        <dbReference type="ARBA" id="ARBA00010199"/>
    </source>
</evidence>
<comment type="subcellular location">
    <subcellularLocation>
        <location evidence="1">Membrane</location>
        <topology evidence="1">Multi-pass membrane protein</topology>
    </subcellularLocation>
</comment>
<comment type="similarity">
    <text evidence="2">Belongs to the multi antimicrobial extrusion (MATE) (TC 2.A.66.1) family.</text>
</comment>
<reference evidence="8" key="1">
    <citation type="submission" date="2013-01" db="EMBL/GenBank/DDBJ databases">
        <title>Draft Genome Sequence of a Mulberry Tree, Morus notabilis C.K. Schneid.</title>
        <authorList>
            <person name="He N."/>
            <person name="Zhao S."/>
        </authorList>
    </citation>
    <scope>NUCLEOTIDE SEQUENCE</scope>
</reference>
<evidence type="ECO:0000256" key="4">
    <source>
        <dbReference type="ARBA" id="ARBA00022989"/>
    </source>
</evidence>
<keyword evidence="5 6" id="KW-0472">Membrane</keyword>
<feature type="transmembrane region" description="Helical" evidence="6">
    <location>
        <begin position="119"/>
        <end position="145"/>
    </location>
</feature>
<dbReference type="GO" id="GO:0015297">
    <property type="term" value="F:antiporter activity"/>
    <property type="evidence" value="ECO:0007669"/>
    <property type="project" value="InterPro"/>
</dbReference>
<organism evidence="7 8">
    <name type="scientific">Morus notabilis</name>
    <dbReference type="NCBI Taxonomy" id="981085"/>
    <lineage>
        <taxon>Eukaryota</taxon>
        <taxon>Viridiplantae</taxon>
        <taxon>Streptophyta</taxon>
        <taxon>Embryophyta</taxon>
        <taxon>Tracheophyta</taxon>
        <taxon>Spermatophyta</taxon>
        <taxon>Magnoliopsida</taxon>
        <taxon>eudicotyledons</taxon>
        <taxon>Gunneridae</taxon>
        <taxon>Pentapetalae</taxon>
        <taxon>rosids</taxon>
        <taxon>fabids</taxon>
        <taxon>Rosales</taxon>
        <taxon>Moraceae</taxon>
        <taxon>Moreae</taxon>
        <taxon>Morus</taxon>
    </lineage>
</organism>
<keyword evidence="3 6" id="KW-0812">Transmembrane</keyword>
<name>W9SDU2_9ROSA</name>
<gene>
    <name evidence="7" type="ORF">L484_008441</name>
</gene>
<feature type="transmembrane region" description="Helical" evidence="6">
    <location>
        <begin position="197"/>
        <end position="222"/>
    </location>
</feature>
<accession>W9SDU2</accession>
<dbReference type="GO" id="GO:0016020">
    <property type="term" value="C:membrane"/>
    <property type="evidence" value="ECO:0007669"/>
    <property type="project" value="UniProtKB-SubCell"/>
</dbReference>
<dbReference type="STRING" id="981085.W9SDU2"/>
<dbReference type="AlphaFoldDB" id="W9SDU2"/>
<proteinExistence type="inferred from homology"/>
<keyword evidence="8" id="KW-1185">Reference proteome</keyword>
<dbReference type="EMBL" id="KE346026">
    <property type="protein sequence ID" value="EXC24670.1"/>
    <property type="molecule type" value="Genomic_DNA"/>
</dbReference>
<evidence type="ECO:0000256" key="6">
    <source>
        <dbReference type="SAM" id="Phobius"/>
    </source>
</evidence>
<dbReference type="InterPro" id="IPR044644">
    <property type="entry name" value="DinF-like"/>
</dbReference>
<sequence length="307" mass="33757">MAVQLQLPVLRVLNPRLKLNSRTPTSFNLNNPALTFSPSFSSTLGLRFSSRRCRFVPGCGGAGRESLVDDRRSLGEENIDTNYPPSTAFDERSEEEEGIVEVKREELVSQGMWSQMKEIAMFTGPLTGLWICGPLMSLIDTAVIGQGSSLELAALGPGTVLCDNLSYVFMFLSIATSNMVATALAKRDKKEVQHHISVLLFVGLACGSLMLLFTRFFGPWALTAFSGAKNSHVVPAANTYAQKFEKTFLLRSRVMDRVTGRFTGKSTAVDGALPLLRFLRQEEPMVNNIWNSSKGAPNLRLVGKRES</sequence>
<evidence type="ECO:0000256" key="3">
    <source>
        <dbReference type="ARBA" id="ARBA00022692"/>
    </source>
</evidence>
<dbReference type="InterPro" id="IPR002528">
    <property type="entry name" value="MATE_fam"/>
</dbReference>
<dbReference type="Proteomes" id="UP000030645">
    <property type="component" value="Unassembled WGS sequence"/>
</dbReference>
<protein>
    <submittedName>
        <fullName evidence="7">Uncharacterized protein</fullName>
    </submittedName>
</protein>